<comment type="caution">
    <text evidence="1">The sequence shown here is derived from an EMBL/GenBank/DDBJ whole genome shotgun (WGS) entry which is preliminary data.</text>
</comment>
<accession>A0AAD9V671</accession>
<proteinExistence type="predicted"/>
<reference evidence="1" key="2">
    <citation type="journal article" date="2023" name="Science">
        <title>Genomic signatures of disease resistance in endangered staghorn corals.</title>
        <authorList>
            <person name="Vollmer S.V."/>
            <person name="Selwyn J.D."/>
            <person name="Despard B.A."/>
            <person name="Roesel C.L."/>
        </authorList>
    </citation>
    <scope>NUCLEOTIDE SEQUENCE</scope>
    <source>
        <strain evidence="1">K2</strain>
    </source>
</reference>
<dbReference type="Proteomes" id="UP001249851">
    <property type="component" value="Unassembled WGS sequence"/>
</dbReference>
<keyword evidence="2" id="KW-1185">Reference proteome</keyword>
<gene>
    <name evidence="1" type="ORF">P5673_014985</name>
</gene>
<evidence type="ECO:0000313" key="1">
    <source>
        <dbReference type="EMBL" id="KAK2562205.1"/>
    </source>
</evidence>
<organism evidence="1 2">
    <name type="scientific">Acropora cervicornis</name>
    <name type="common">Staghorn coral</name>
    <dbReference type="NCBI Taxonomy" id="6130"/>
    <lineage>
        <taxon>Eukaryota</taxon>
        <taxon>Metazoa</taxon>
        <taxon>Cnidaria</taxon>
        <taxon>Anthozoa</taxon>
        <taxon>Hexacorallia</taxon>
        <taxon>Scleractinia</taxon>
        <taxon>Astrocoeniina</taxon>
        <taxon>Acroporidae</taxon>
        <taxon>Acropora</taxon>
    </lineage>
</organism>
<sequence>MALDKVFNTVKLFVCPIDRVDHSYSCNVLMVSNILPFELPFIRTVSLPFGVLKEKQHPCLPWTILALSTI</sequence>
<dbReference type="EMBL" id="JARQWQ010000030">
    <property type="protein sequence ID" value="KAK2562205.1"/>
    <property type="molecule type" value="Genomic_DNA"/>
</dbReference>
<name>A0AAD9V671_ACRCE</name>
<reference evidence="1" key="1">
    <citation type="journal article" date="2023" name="G3 (Bethesda)">
        <title>Whole genome assembly and annotation of the endangered Caribbean coral Acropora cervicornis.</title>
        <authorList>
            <person name="Selwyn J.D."/>
            <person name="Vollmer S.V."/>
        </authorList>
    </citation>
    <scope>NUCLEOTIDE SEQUENCE</scope>
    <source>
        <strain evidence="1">K2</strain>
    </source>
</reference>
<protein>
    <submittedName>
        <fullName evidence="1">Uncharacterized protein</fullName>
    </submittedName>
</protein>
<evidence type="ECO:0000313" key="2">
    <source>
        <dbReference type="Proteomes" id="UP001249851"/>
    </source>
</evidence>
<dbReference type="AlphaFoldDB" id="A0AAD9V671"/>